<organism evidence="2 3">
    <name type="scientific">Polaribacter vadi</name>
    <dbReference type="NCBI Taxonomy" id="1774273"/>
    <lineage>
        <taxon>Bacteria</taxon>
        <taxon>Pseudomonadati</taxon>
        <taxon>Bacteroidota</taxon>
        <taxon>Flavobacteriia</taxon>
        <taxon>Flavobacteriales</taxon>
        <taxon>Flavobacteriaceae</taxon>
    </lineage>
</organism>
<proteinExistence type="predicted"/>
<keyword evidence="3" id="KW-1185">Reference proteome</keyword>
<dbReference type="RefSeq" id="WP_065318049.1">
    <property type="nucleotide sequence ID" value="NZ_CAXBLX010000008.1"/>
</dbReference>
<evidence type="ECO:0000256" key="1">
    <source>
        <dbReference type="SAM" id="Phobius"/>
    </source>
</evidence>
<keyword evidence="1" id="KW-1133">Transmembrane helix</keyword>
<keyword evidence="1" id="KW-0472">Membrane</keyword>
<keyword evidence="1" id="KW-0812">Transmembrane</keyword>
<reference evidence="3" key="1">
    <citation type="submission" date="2016-02" db="EMBL/GenBank/DDBJ databases">
        <authorList>
            <person name="Shin S.-K."/>
            <person name="Yi H."/>
            <person name="Kim E."/>
        </authorList>
    </citation>
    <scope>NUCLEOTIDE SEQUENCE [LARGE SCALE GENOMIC DNA]</scope>
    <source>
        <strain evidence="3">LPB0003</strain>
    </source>
</reference>
<comment type="caution">
    <text evidence="2">The sequence shown here is derived from an EMBL/GenBank/DDBJ whole genome shotgun (WGS) entry which is preliminary data.</text>
</comment>
<dbReference type="KEGG" id="pob:LPB03_02425"/>
<dbReference type="Proteomes" id="UP000092584">
    <property type="component" value="Unassembled WGS sequence"/>
</dbReference>
<dbReference type="AlphaFoldDB" id="A0A1B8U215"/>
<protein>
    <submittedName>
        <fullName evidence="2">Uncharacterized protein</fullName>
    </submittedName>
</protein>
<feature type="transmembrane region" description="Helical" evidence="1">
    <location>
        <begin position="44"/>
        <end position="65"/>
    </location>
</feature>
<evidence type="ECO:0000313" key="2">
    <source>
        <dbReference type="EMBL" id="OBY65908.1"/>
    </source>
</evidence>
<name>A0A1B8U215_9FLAO</name>
<sequence>MKTNKLDNSIKEKFENRSFEPSASAWERLSVKLDEAPKQKKIGWFFYIGVAASILLLVSVSLYVFSGDSQEINFKDEVVIEKIDKDLIDKNIKNIKSELPIKEVIVHKETVKLLPEKPIEKNISEKVISKEYYNSTKITAVKATQKENVVIAKVDDFSNKSLENEELKEVNILKRDSNSAIKINAYDLLFAVTHTPKEVSEHYAKYNVNREDVLRTIKRELKKSNFKIDPNTILAEVERTIDDDVFQNNFMNSLKRKVSDIASAIASRND</sequence>
<evidence type="ECO:0000313" key="3">
    <source>
        <dbReference type="Proteomes" id="UP000092584"/>
    </source>
</evidence>
<gene>
    <name evidence="2" type="ORF">LPB3_02655</name>
</gene>
<dbReference type="OrthoDB" id="1247025at2"/>
<accession>A0A1B8U215</accession>
<dbReference type="EMBL" id="LSFM01000013">
    <property type="protein sequence ID" value="OBY65908.1"/>
    <property type="molecule type" value="Genomic_DNA"/>
</dbReference>
<dbReference type="STRING" id="1774273.LPB03_02425"/>